<dbReference type="RefSeq" id="WP_015617351.1">
    <property type="nucleotide sequence ID" value="NC_021182.1"/>
</dbReference>
<dbReference type="HOGENOM" id="CLU_3231857_0_0_9"/>
<dbReference type="AlphaFoldDB" id="R4K7C8"/>
<gene>
    <name evidence="1" type="ORF">Clopa_4361</name>
</gene>
<reference evidence="1 2" key="1">
    <citation type="submission" date="2012-01" db="EMBL/GenBank/DDBJ databases">
        <title>Complete sequence of chromosome of Clostridium pasteurianum BC1.</title>
        <authorList>
            <consortium name="US DOE Joint Genome Institute"/>
            <person name="Lucas S."/>
            <person name="Han J."/>
            <person name="Lapidus A."/>
            <person name="Cheng J.-F."/>
            <person name="Goodwin L."/>
            <person name="Pitluck S."/>
            <person name="Peters L."/>
            <person name="Mikhailova N."/>
            <person name="Teshima H."/>
            <person name="Detter J.C."/>
            <person name="Han C."/>
            <person name="Tapia R."/>
            <person name="Land M."/>
            <person name="Hauser L."/>
            <person name="Kyrpides N."/>
            <person name="Ivanova N."/>
            <person name="Pagani I."/>
            <person name="Dunn J."/>
            <person name="Taghavi S."/>
            <person name="Francis A."/>
            <person name="van der Lelie D."/>
            <person name="Woyke T."/>
        </authorList>
    </citation>
    <scope>NUCLEOTIDE SEQUENCE [LARGE SCALE GENOMIC DNA]</scope>
    <source>
        <strain evidence="1 2">BC1</strain>
    </source>
</reference>
<dbReference type="STRING" id="86416.Clopa_4361"/>
<proteinExistence type="predicted"/>
<organism evidence="1 2">
    <name type="scientific">Clostridium pasteurianum BC1</name>
    <dbReference type="NCBI Taxonomy" id="86416"/>
    <lineage>
        <taxon>Bacteria</taxon>
        <taxon>Bacillati</taxon>
        <taxon>Bacillota</taxon>
        <taxon>Clostridia</taxon>
        <taxon>Eubacteriales</taxon>
        <taxon>Clostridiaceae</taxon>
        <taxon>Clostridium</taxon>
    </lineage>
</organism>
<name>R4K7C8_CLOPA</name>
<evidence type="ECO:0000313" key="1">
    <source>
        <dbReference type="EMBL" id="AGK99077.1"/>
    </source>
</evidence>
<dbReference type="EMBL" id="CP003261">
    <property type="protein sequence ID" value="AGK99077.1"/>
    <property type="molecule type" value="Genomic_DNA"/>
</dbReference>
<keyword evidence="2" id="KW-1185">Reference proteome</keyword>
<protein>
    <submittedName>
        <fullName evidence="1">Uncharacterized protein</fullName>
    </submittedName>
</protein>
<dbReference type="KEGG" id="cpas:Clopa_4361"/>
<evidence type="ECO:0000313" key="2">
    <source>
        <dbReference type="Proteomes" id="UP000013523"/>
    </source>
</evidence>
<dbReference type="Proteomes" id="UP000013523">
    <property type="component" value="Chromosome"/>
</dbReference>
<accession>R4K7C8</accession>
<sequence length="43" mass="4843">MEKAKTICLGVNIKETAMKVIIMSCLNNHKDEPKGPTIRLLFI</sequence>